<reference evidence="1" key="1">
    <citation type="journal article" date="2023" name="Mol. Phylogenet. Evol.">
        <title>Genome-scale phylogeny and comparative genomics of the fungal order Sordariales.</title>
        <authorList>
            <person name="Hensen N."/>
            <person name="Bonometti L."/>
            <person name="Westerberg I."/>
            <person name="Brannstrom I.O."/>
            <person name="Guillou S."/>
            <person name="Cros-Aarteil S."/>
            <person name="Calhoun S."/>
            <person name="Haridas S."/>
            <person name="Kuo A."/>
            <person name="Mondo S."/>
            <person name="Pangilinan J."/>
            <person name="Riley R."/>
            <person name="LaButti K."/>
            <person name="Andreopoulos B."/>
            <person name="Lipzen A."/>
            <person name="Chen C."/>
            <person name="Yan M."/>
            <person name="Daum C."/>
            <person name="Ng V."/>
            <person name="Clum A."/>
            <person name="Steindorff A."/>
            <person name="Ohm R.A."/>
            <person name="Martin F."/>
            <person name="Silar P."/>
            <person name="Natvig D.O."/>
            <person name="Lalanne C."/>
            <person name="Gautier V."/>
            <person name="Ament-Velasquez S.L."/>
            <person name="Kruys A."/>
            <person name="Hutchinson M.I."/>
            <person name="Powell A.J."/>
            <person name="Barry K."/>
            <person name="Miller A.N."/>
            <person name="Grigoriev I.V."/>
            <person name="Debuchy R."/>
            <person name="Gladieux P."/>
            <person name="Hiltunen Thoren M."/>
            <person name="Johannesson H."/>
        </authorList>
    </citation>
    <scope>NUCLEOTIDE SEQUENCE</scope>
    <source>
        <strain evidence="1">CBS 538.74</strain>
    </source>
</reference>
<proteinExistence type="predicted"/>
<comment type="caution">
    <text evidence="1">The sequence shown here is derived from an EMBL/GenBank/DDBJ whole genome shotgun (WGS) entry which is preliminary data.</text>
</comment>
<sequence>MKLERLPVELISQICSILCLHCHAPHVFPHADTEEARAGKRALSRLSRMSQRMRAIAQPFVFHYYASSNMPVMLAPINLVTEQNSAATTVLRPGNDRLPFFLGSILSRPDLASRVRALQLFWPNSEAVHQNPDALLKQAADRLGLDLGFEAGLMTQRHAKCAHHCLRHVAILLCPNVSKLLLPGDFFSSFGGSICPKSGRTLPSLQTVGLVPAHGVTLGGVDRFLSACAPNVESLHVARLASTNFPYVGMSDPRPRWGVTTLRNIRRLVVNNIGPRGLLFMMHSCPQISDLQYTHHGLSRANLHSSGSIEQCRLVMQAIGPLHKTLRRLSLVVMHNGDPRGTLLDHPAIDSLRHFEKLETLAINQAHIYPYSSTPPPRGRGLLDLLPRSIRDVQFLHVCRDFGNDLEVLVREAPKELPHLQSLRVSLYPLGEADADPEDMFPLDPDWVESMEGHCEAAGISWGWERGSPVGFCGGDSFPGETILWPS</sequence>
<evidence type="ECO:0000313" key="1">
    <source>
        <dbReference type="EMBL" id="KAK4156075.1"/>
    </source>
</evidence>
<dbReference type="InterPro" id="IPR032675">
    <property type="entry name" value="LRR_dom_sf"/>
</dbReference>
<dbReference type="Gene3D" id="3.80.10.10">
    <property type="entry name" value="Ribonuclease Inhibitor"/>
    <property type="match status" value="1"/>
</dbReference>
<reference evidence="1" key="2">
    <citation type="submission" date="2023-05" db="EMBL/GenBank/DDBJ databases">
        <authorList>
            <consortium name="Lawrence Berkeley National Laboratory"/>
            <person name="Steindorff A."/>
            <person name="Hensen N."/>
            <person name="Bonometti L."/>
            <person name="Westerberg I."/>
            <person name="Brannstrom I.O."/>
            <person name="Guillou S."/>
            <person name="Cros-Aarteil S."/>
            <person name="Calhoun S."/>
            <person name="Haridas S."/>
            <person name="Kuo A."/>
            <person name="Mondo S."/>
            <person name="Pangilinan J."/>
            <person name="Riley R."/>
            <person name="Labutti K."/>
            <person name="Andreopoulos B."/>
            <person name="Lipzen A."/>
            <person name="Chen C."/>
            <person name="Yanf M."/>
            <person name="Daum C."/>
            <person name="Ng V."/>
            <person name="Clum A."/>
            <person name="Ohm R."/>
            <person name="Martin F."/>
            <person name="Silar P."/>
            <person name="Natvig D."/>
            <person name="Lalanne C."/>
            <person name="Gautier V."/>
            <person name="Ament-Velasquez S.L."/>
            <person name="Kruys A."/>
            <person name="Hutchinson M.I."/>
            <person name="Powell A.J."/>
            <person name="Barry K."/>
            <person name="Miller A.N."/>
            <person name="Grigoriev I.V."/>
            <person name="Debuchy R."/>
            <person name="Gladieux P."/>
            <person name="Thoren M.H."/>
            <person name="Johannesson H."/>
        </authorList>
    </citation>
    <scope>NUCLEOTIDE SEQUENCE</scope>
    <source>
        <strain evidence="1">CBS 538.74</strain>
    </source>
</reference>
<evidence type="ECO:0000313" key="2">
    <source>
        <dbReference type="Proteomes" id="UP001302745"/>
    </source>
</evidence>
<gene>
    <name evidence="1" type="ORF">C8A00DRAFT_31127</name>
</gene>
<dbReference type="SUPFAM" id="SSF52047">
    <property type="entry name" value="RNI-like"/>
    <property type="match status" value="1"/>
</dbReference>
<name>A0AAN6VTC1_9PEZI</name>
<dbReference type="EMBL" id="MU856875">
    <property type="protein sequence ID" value="KAK4156075.1"/>
    <property type="molecule type" value="Genomic_DNA"/>
</dbReference>
<dbReference type="AlphaFoldDB" id="A0AAN6VTC1"/>
<organism evidence="1 2">
    <name type="scientific">Chaetomidium leptoderma</name>
    <dbReference type="NCBI Taxonomy" id="669021"/>
    <lineage>
        <taxon>Eukaryota</taxon>
        <taxon>Fungi</taxon>
        <taxon>Dikarya</taxon>
        <taxon>Ascomycota</taxon>
        <taxon>Pezizomycotina</taxon>
        <taxon>Sordariomycetes</taxon>
        <taxon>Sordariomycetidae</taxon>
        <taxon>Sordariales</taxon>
        <taxon>Chaetomiaceae</taxon>
        <taxon>Chaetomidium</taxon>
    </lineage>
</organism>
<protein>
    <submittedName>
        <fullName evidence="1">Uncharacterized protein</fullName>
    </submittedName>
</protein>
<dbReference type="Proteomes" id="UP001302745">
    <property type="component" value="Unassembled WGS sequence"/>
</dbReference>
<keyword evidence="2" id="KW-1185">Reference proteome</keyword>
<accession>A0AAN6VTC1</accession>